<dbReference type="PROSITE" id="PS00107">
    <property type="entry name" value="PROTEIN_KINASE_ATP"/>
    <property type="match status" value="1"/>
</dbReference>
<dbReference type="Pfam" id="PF00069">
    <property type="entry name" value="Pkinase"/>
    <property type="match status" value="1"/>
</dbReference>
<evidence type="ECO:0000256" key="5">
    <source>
        <dbReference type="ARBA" id="ARBA00022777"/>
    </source>
</evidence>
<dbReference type="PROSITE" id="PS50011">
    <property type="entry name" value="PROTEIN_KINASE_DOM"/>
    <property type="match status" value="1"/>
</dbReference>
<feature type="region of interest" description="Disordered" evidence="10">
    <location>
        <begin position="511"/>
        <end position="565"/>
    </location>
</feature>
<evidence type="ECO:0000313" key="12">
    <source>
        <dbReference type="EMBL" id="RAL39879.1"/>
    </source>
</evidence>
<comment type="caution">
    <text evidence="12">The sequence shown here is derived from an EMBL/GenBank/DDBJ whole genome shotgun (WGS) entry which is preliminary data.</text>
</comment>
<dbReference type="EMBL" id="NQVE01000196">
    <property type="protein sequence ID" value="RAL39879.1"/>
    <property type="molecule type" value="Genomic_DNA"/>
</dbReference>
<evidence type="ECO:0000256" key="10">
    <source>
        <dbReference type="SAM" id="MobiDB-lite"/>
    </source>
</evidence>
<organism evidence="12 13">
    <name type="scientific">Cuscuta australis</name>
    <dbReference type="NCBI Taxonomy" id="267555"/>
    <lineage>
        <taxon>Eukaryota</taxon>
        <taxon>Viridiplantae</taxon>
        <taxon>Streptophyta</taxon>
        <taxon>Embryophyta</taxon>
        <taxon>Tracheophyta</taxon>
        <taxon>Spermatophyta</taxon>
        <taxon>Magnoliopsida</taxon>
        <taxon>eudicotyledons</taxon>
        <taxon>Gunneridae</taxon>
        <taxon>Pentapetalae</taxon>
        <taxon>asterids</taxon>
        <taxon>lamiids</taxon>
        <taxon>Solanales</taxon>
        <taxon>Convolvulaceae</taxon>
        <taxon>Cuscuteae</taxon>
        <taxon>Cuscuta</taxon>
        <taxon>Cuscuta subgen. Grammica</taxon>
        <taxon>Cuscuta sect. Cleistogrammica</taxon>
    </lineage>
</organism>
<dbReference type="InterPro" id="IPR050538">
    <property type="entry name" value="MAP_kinase_kinase_kinase"/>
</dbReference>
<sequence length="638" mass="69490">MPAWWGKKSTKRNAKDLKSLSPTSPSSLKNEITERRERPKSFGELSGMGETRNSPRSSRDFPSARGFSGFSGFDSPSSMDRGHPLPEPSVSPSSVGNDHGVGFASGSDSGSSVSSSGSCDDHSRIDRSQFSSFRGGISDSRHSPVSQSPVRSRVPTTSSSPLHPRSGGVNFDTPAGRLDEGKSEGHRLPLPPGSPNHLLPASPTRPSTLPIPRTCGIAEASTVNLSKWKKGRLLGRGTFGTVYLGFNSENGQMCAIKEVKVVADDRTSKECLKQLNQEITLLSQFSHPNIVRYYGSELGEETLSVYLEYVSGGSIHKLLQDYGSFKEAVIQNYARQILSGLAYLHARNTVHRDIKGANILVDPNGEIKLADFGMAKHITSYSSMLSFKGSPYWMAPEVVMNTNGYSLAVDIWSLGCTVLEMATSKPPWSQYEGVAAIFKIGNSKDMPDIPDHLSTEAKSFVRLCLQRDPSARPTASQLLEHPFVKDQLPTKVAHNVNIINQVHPRSFDGNCTPPALEFPPNGRNTASLDGRDYSVKPVVTNSRATTSSGRENAKAVTSLPVSPCSSPLRRNAHGFSYLSPPHRTYLQIGGEIENNHNDNPTFAARANRRNNLLDPSLEIPPYRRTQTPGRSSRTSPFL</sequence>
<gene>
    <name evidence="12" type="ORF">DM860_013080</name>
</gene>
<feature type="compositionally biased region" description="Polar residues" evidence="10">
    <location>
        <begin position="539"/>
        <end position="550"/>
    </location>
</feature>
<evidence type="ECO:0000256" key="8">
    <source>
        <dbReference type="ARBA" id="ARBA00048329"/>
    </source>
</evidence>
<accession>A0A328D6B4</accession>
<evidence type="ECO:0000256" key="9">
    <source>
        <dbReference type="PROSITE-ProRule" id="PRU10141"/>
    </source>
</evidence>
<reference evidence="12 13" key="1">
    <citation type="submission" date="2018-06" db="EMBL/GenBank/DDBJ databases">
        <title>The Genome of Cuscuta australis (Dodder) Provides Insight into the Evolution of Plant Parasitism.</title>
        <authorList>
            <person name="Liu H."/>
        </authorList>
    </citation>
    <scope>NUCLEOTIDE SEQUENCE [LARGE SCALE GENOMIC DNA]</scope>
    <source>
        <strain evidence="13">cv. Yunnan</strain>
        <tissue evidence="12">Vines</tissue>
    </source>
</reference>
<dbReference type="GO" id="GO:0005524">
    <property type="term" value="F:ATP binding"/>
    <property type="evidence" value="ECO:0007669"/>
    <property type="project" value="UniProtKB-UniRule"/>
</dbReference>
<feature type="compositionally biased region" description="Low complexity" evidence="10">
    <location>
        <begin position="61"/>
        <end position="78"/>
    </location>
</feature>
<dbReference type="InterPro" id="IPR000719">
    <property type="entry name" value="Prot_kinase_dom"/>
</dbReference>
<feature type="domain" description="Protein kinase" evidence="11">
    <location>
        <begin position="228"/>
        <end position="484"/>
    </location>
</feature>
<dbReference type="PANTHER" id="PTHR48016">
    <property type="entry name" value="MAP KINASE KINASE KINASE SSK2-RELATED-RELATED"/>
    <property type="match status" value="1"/>
</dbReference>
<dbReference type="InterPro" id="IPR011009">
    <property type="entry name" value="Kinase-like_dom_sf"/>
</dbReference>
<feature type="binding site" evidence="9">
    <location>
        <position position="257"/>
    </location>
    <ligand>
        <name>ATP</name>
        <dbReference type="ChEBI" id="CHEBI:30616"/>
    </ligand>
</feature>
<evidence type="ECO:0000313" key="13">
    <source>
        <dbReference type="Proteomes" id="UP000249390"/>
    </source>
</evidence>
<keyword evidence="4 9" id="KW-0547">Nucleotide-binding</keyword>
<proteinExistence type="inferred from homology"/>
<dbReference type="InterPro" id="IPR017441">
    <property type="entry name" value="Protein_kinase_ATP_BS"/>
</dbReference>
<feature type="region of interest" description="Disordered" evidence="10">
    <location>
        <begin position="612"/>
        <end position="638"/>
    </location>
</feature>
<protein>
    <recommendedName>
        <fullName evidence="2">mitogen-activated protein kinase kinase kinase</fullName>
        <ecNumber evidence="2">2.7.11.25</ecNumber>
    </recommendedName>
</protein>
<evidence type="ECO:0000256" key="2">
    <source>
        <dbReference type="ARBA" id="ARBA00012406"/>
    </source>
</evidence>
<evidence type="ECO:0000259" key="11">
    <source>
        <dbReference type="PROSITE" id="PS50011"/>
    </source>
</evidence>
<dbReference type="AlphaFoldDB" id="A0A328D6B4"/>
<evidence type="ECO:0000256" key="4">
    <source>
        <dbReference type="ARBA" id="ARBA00022741"/>
    </source>
</evidence>
<keyword evidence="13" id="KW-1185">Reference proteome</keyword>
<dbReference type="Proteomes" id="UP000249390">
    <property type="component" value="Unassembled WGS sequence"/>
</dbReference>
<feature type="compositionally biased region" description="Low complexity" evidence="10">
    <location>
        <begin position="105"/>
        <end position="118"/>
    </location>
</feature>
<keyword evidence="6 9" id="KW-0067">ATP-binding</keyword>
<feature type="compositionally biased region" description="Low complexity" evidence="10">
    <location>
        <begin position="143"/>
        <end position="155"/>
    </location>
</feature>
<keyword evidence="5" id="KW-0418">Kinase</keyword>
<dbReference type="GO" id="GO:0005737">
    <property type="term" value="C:cytoplasm"/>
    <property type="evidence" value="ECO:0007669"/>
    <property type="project" value="TreeGrafter"/>
</dbReference>
<dbReference type="SUPFAM" id="SSF56112">
    <property type="entry name" value="Protein kinase-like (PK-like)"/>
    <property type="match status" value="1"/>
</dbReference>
<evidence type="ECO:0000256" key="6">
    <source>
        <dbReference type="ARBA" id="ARBA00022840"/>
    </source>
</evidence>
<feature type="compositionally biased region" description="Basic and acidic residues" evidence="10">
    <location>
        <begin position="31"/>
        <end position="41"/>
    </location>
</feature>
<comment type="catalytic activity">
    <reaction evidence="7">
        <text>L-threonyl-[protein] + ATP = O-phospho-L-threonyl-[protein] + ADP + H(+)</text>
        <dbReference type="Rhea" id="RHEA:46608"/>
        <dbReference type="Rhea" id="RHEA-COMP:11060"/>
        <dbReference type="Rhea" id="RHEA-COMP:11605"/>
        <dbReference type="ChEBI" id="CHEBI:15378"/>
        <dbReference type="ChEBI" id="CHEBI:30013"/>
        <dbReference type="ChEBI" id="CHEBI:30616"/>
        <dbReference type="ChEBI" id="CHEBI:61977"/>
        <dbReference type="ChEBI" id="CHEBI:456216"/>
        <dbReference type="EC" id="2.7.11.25"/>
    </reaction>
</comment>
<keyword evidence="3" id="KW-0808">Transferase</keyword>
<evidence type="ECO:0000256" key="3">
    <source>
        <dbReference type="ARBA" id="ARBA00022679"/>
    </source>
</evidence>
<feature type="compositionally biased region" description="Basic and acidic residues" evidence="10">
    <location>
        <begin position="177"/>
        <end position="187"/>
    </location>
</feature>
<dbReference type="Gene3D" id="1.10.510.10">
    <property type="entry name" value="Transferase(Phosphotransferase) domain 1"/>
    <property type="match status" value="1"/>
</dbReference>
<feature type="compositionally biased region" description="Polar residues" evidence="10">
    <location>
        <begin position="624"/>
        <end position="638"/>
    </location>
</feature>
<dbReference type="SMART" id="SM00220">
    <property type="entry name" value="S_TKc"/>
    <property type="match status" value="1"/>
</dbReference>
<evidence type="ECO:0000256" key="7">
    <source>
        <dbReference type="ARBA" id="ARBA00047559"/>
    </source>
</evidence>
<comment type="catalytic activity">
    <reaction evidence="8">
        <text>L-seryl-[protein] + ATP = O-phospho-L-seryl-[protein] + ADP + H(+)</text>
        <dbReference type="Rhea" id="RHEA:17989"/>
        <dbReference type="Rhea" id="RHEA-COMP:9863"/>
        <dbReference type="Rhea" id="RHEA-COMP:11604"/>
        <dbReference type="ChEBI" id="CHEBI:15378"/>
        <dbReference type="ChEBI" id="CHEBI:29999"/>
        <dbReference type="ChEBI" id="CHEBI:30616"/>
        <dbReference type="ChEBI" id="CHEBI:83421"/>
        <dbReference type="ChEBI" id="CHEBI:456216"/>
        <dbReference type="EC" id="2.7.11.25"/>
    </reaction>
</comment>
<name>A0A328D6B4_9ASTE</name>
<comment type="similarity">
    <text evidence="1">Belongs to the protein kinase superfamily. STE Ser/Thr protein kinase family. MAP kinase kinase kinase subfamily.</text>
</comment>
<feature type="compositionally biased region" description="Low complexity" evidence="10">
    <location>
        <begin position="19"/>
        <end position="29"/>
    </location>
</feature>
<dbReference type="PANTHER" id="PTHR48016:SF8">
    <property type="entry name" value="MITOGEN-ACTIVATED PROTEIN KINASE KINASE KINASE 3"/>
    <property type="match status" value="1"/>
</dbReference>
<dbReference type="CDD" id="cd06632">
    <property type="entry name" value="STKc_MEKK1_plant"/>
    <property type="match status" value="1"/>
</dbReference>
<evidence type="ECO:0000256" key="1">
    <source>
        <dbReference type="ARBA" id="ARBA00006529"/>
    </source>
</evidence>
<dbReference type="GO" id="GO:0004709">
    <property type="term" value="F:MAP kinase kinase kinase activity"/>
    <property type="evidence" value="ECO:0007669"/>
    <property type="project" value="UniProtKB-EC"/>
</dbReference>
<dbReference type="FunFam" id="1.10.510.10:FF:000186">
    <property type="entry name" value="Mitogen-activated protein kinase kinase kinase"/>
    <property type="match status" value="1"/>
</dbReference>
<feature type="region of interest" description="Disordered" evidence="10">
    <location>
        <begin position="1"/>
        <end position="203"/>
    </location>
</feature>
<dbReference type="EC" id="2.7.11.25" evidence="2"/>